<comment type="caution">
    <text evidence="2">The sequence shown here is derived from an EMBL/GenBank/DDBJ whole genome shotgun (WGS) entry which is preliminary data.</text>
</comment>
<feature type="region of interest" description="Disordered" evidence="1">
    <location>
        <begin position="84"/>
        <end position="130"/>
    </location>
</feature>
<sequence length="130" mass="14111">METINTDQEMRNGSVKLLKTFTIRLSLVTASICGPGNCPSISIPCIGEETRSWSPKTKQKEAPKGKEAEEQKNLLLDSEGIDVAIGDTPSEEPVRIITCDPPRTGRQAETEDKPEGERGGGGFHCVELVE</sequence>
<accession>A0A426X0I5</accession>
<reference evidence="2 3" key="1">
    <citation type="journal article" date="2014" name="Agronomy (Basel)">
        <title>A Draft Genome Sequence for Ensete ventricosum, the Drought-Tolerant Tree Against Hunger.</title>
        <authorList>
            <person name="Harrison J."/>
            <person name="Moore K.A."/>
            <person name="Paszkiewicz K."/>
            <person name="Jones T."/>
            <person name="Grant M."/>
            <person name="Ambacheew D."/>
            <person name="Muzemil S."/>
            <person name="Studholme D.J."/>
        </authorList>
    </citation>
    <scope>NUCLEOTIDE SEQUENCE [LARGE SCALE GENOMIC DNA]</scope>
</reference>
<dbReference type="EMBL" id="AMZH03030152">
    <property type="protein sequence ID" value="RRT33002.1"/>
    <property type="molecule type" value="Genomic_DNA"/>
</dbReference>
<organism evidence="2 3">
    <name type="scientific">Ensete ventricosum</name>
    <name type="common">Abyssinian banana</name>
    <name type="synonym">Musa ensete</name>
    <dbReference type="NCBI Taxonomy" id="4639"/>
    <lineage>
        <taxon>Eukaryota</taxon>
        <taxon>Viridiplantae</taxon>
        <taxon>Streptophyta</taxon>
        <taxon>Embryophyta</taxon>
        <taxon>Tracheophyta</taxon>
        <taxon>Spermatophyta</taxon>
        <taxon>Magnoliopsida</taxon>
        <taxon>Liliopsida</taxon>
        <taxon>Zingiberales</taxon>
        <taxon>Musaceae</taxon>
        <taxon>Ensete</taxon>
    </lineage>
</organism>
<feature type="compositionally biased region" description="Basic and acidic residues" evidence="1">
    <location>
        <begin position="106"/>
        <end position="118"/>
    </location>
</feature>
<evidence type="ECO:0000256" key="1">
    <source>
        <dbReference type="SAM" id="MobiDB-lite"/>
    </source>
</evidence>
<dbReference type="AlphaFoldDB" id="A0A426X0I5"/>
<feature type="region of interest" description="Disordered" evidence="1">
    <location>
        <begin position="49"/>
        <end position="71"/>
    </location>
</feature>
<evidence type="ECO:0000313" key="3">
    <source>
        <dbReference type="Proteomes" id="UP000287651"/>
    </source>
</evidence>
<protein>
    <submittedName>
        <fullName evidence="2">Uncharacterized protein</fullName>
    </submittedName>
</protein>
<dbReference type="Proteomes" id="UP000287651">
    <property type="component" value="Unassembled WGS sequence"/>
</dbReference>
<gene>
    <name evidence="2" type="ORF">B296_00052656</name>
</gene>
<proteinExistence type="predicted"/>
<name>A0A426X0I5_ENSVE</name>
<feature type="compositionally biased region" description="Basic and acidic residues" evidence="1">
    <location>
        <begin position="58"/>
        <end position="71"/>
    </location>
</feature>
<evidence type="ECO:0000313" key="2">
    <source>
        <dbReference type="EMBL" id="RRT33002.1"/>
    </source>
</evidence>